<evidence type="ECO:0000313" key="2">
    <source>
        <dbReference type="EMBL" id="CAD9027202.1"/>
    </source>
</evidence>
<reference evidence="2" key="1">
    <citation type="submission" date="2021-01" db="EMBL/GenBank/DDBJ databases">
        <authorList>
            <person name="Corre E."/>
            <person name="Pelletier E."/>
            <person name="Niang G."/>
            <person name="Scheremetjew M."/>
            <person name="Finn R."/>
            <person name="Kale V."/>
            <person name="Holt S."/>
            <person name="Cochrane G."/>
            <person name="Meng A."/>
            <person name="Brown T."/>
            <person name="Cohen L."/>
        </authorList>
    </citation>
    <scope>NUCLEOTIDE SEQUENCE</scope>
    <source>
        <strain evidence="2">NIES-381</strain>
    </source>
</reference>
<accession>A0A7S1IYS2</accession>
<dbReference type="EMBL" id="HBGA01103299">
    <property type="protein sequence ID" value="CAD9027202.1"/>
    <property type="molecule type" value="Transcribed_RNA"/>
</dbReference>
<organism evidence="2">
    <name type="scientific">Eutreptiella gymnastica</name>
    <dbReference type="NCBI Taxonomy" id="73025"/>
    <lineage>
        <taxon>Eukaryota</taxon>
        <taxon>Discoba</taxon>
        <taxon>Euglenozoa</taxon>
        <taxon>Euglenida</taxon>
        <taxon>Spirocuta</taxon>
        <taxon>Euglenophyceae</taxon>
        <taxon>Eutreptiales</taxon>
        <taxon>Eutreptiaceae</taxon>
        <taxon>Eutreptiella</taxon>
    </lineage>
</organism>
<sequence length="136" mass="14998">MGGMEPPDRLMGRVRRPPGLSQPTGCHGFWGKRKTTAGDIQTWSRISVARRGTMRGTLHCARTACTFLVMHATQTLECHTTSTCTVWCVLVTLVPDQLSNWTPSSQHNTSHVPSPTGTPSLFPLKGLYHLLLCLQE</sequence>
<proteinExistence type="predicted"/>
<feature type="compositionally biased region" description="Basic and acidic residues" evidence="1">
    <location>
        <begin position="1"/>
        <end position="11"/>
    </location>
</feature>
<name>A0A7S1IYS2_9EUGL</name>
<evidence type="ECO:0000256" key="1">
    <source>
        <dbReference type="SAM" id="MobiDB-lite"/>
    </source>
</evidence>
<dbReference type="AlphaFoldDB" id="A0A7S1IYS2"/>
<protein>
    <submittedName>
        <fullName evidence="2">Uncharacterized protein</fullName>
    </submittedName>
</protein>
<feature type="region of interest" description="Disordered" evidence="1">
    <location>
        <begin position="1"/>
        <end position="33"/>
    </location>
</feature>
<gene>
    <name evidence="2" type="ORF">EGYM00392_LOCUS38332</name>
</gene>